<evidence type="ECO:0000313" key="4">
    <source>
        <dbReference type="Proteomes" id="UP001139125"/>
    </source>
</evidence>
<dbReference type="AlphaFoldDB" id="A0A9X2RH06"/>
<proteinExistence type="predicted"/>
<organism evidence="3 4">
    <name type="scientific">Gracilimonas sediminicola</name>
    <dbReference type="NCBI Taxonomy" id="2952158"/>
    <lineage>
        <taxon>Bacteria</taxon>
        <taxon>Pseudomonadati</taxon>
        <taxon>Balneolota</taxon>
        <taxon>Balneolia</taxon>
        <taxon>Balneolales</taxon>
        <taxon>Balneolaceae</taxon>
        <taxon>Gracilimonas</taxon>
    </lineage>
</organism>
<keyword evidence="4" id="KW-1185">Reference proteome</keyword>
<dbReference type="GO" id="GO:0009279">
    <property type="term" value="C:cell outer membrane"/>
    <property type="evidence" value="ECO:0007669"/>
    <property type="project" value="InterPro"/>
</dbReference>
<evidence type="ECO:0000256" key="1">
    <source>
        <dbReference type="ARBA" id="ARBA00022729"/>
    </source>
</evidence>
<dbReference type="InterPro" id="IPR006423">
    <property type="entry name" value="Lipo_e_P4"/>
</dbReference>
<dbReference type="SUPFAM" id="SSF56784">
    <property type="entry name" value="HAD-like"/>
    <property type="match status" value="1"/>
</dbReference>
<reference evidence="3" key="1">
    <citation type="submission" date="2022-06" db="EMBL/GenBank/DDBJ databases">
        <title>Gracilimonas sp. CAU 1638 isolated from sea sediment.</title>
        <authorList>
            <person name="Kim W."/>
        </authorList>
    </citation>
    <scope>NUCLEOTIDE SEQUENCE</scope>
    <source>
        <strain evidence="3">CAU 1638</strain>
    </source>
</reference>
<dbReference type="PROSITE" id="PS51257">
    <property type="entry name" value="PROKAR_LIPOPROTEIN"/>
    <property type="match status" value="1"/>
</dbReference>
<gene>
    <name evidence="3" type="ORF">NM125_14200</name>
</gene>
<keyword evidence="1 2" id="KW-0732">Signal</keyword>
<dbReference type="PANTHER" id="PTHR31284:SF10">
    <property type="entry name" value="ACID PHOSPHATASE-LIKE PROTEIN"/>
    <property type="match status" value="1"/>
</dbReference>
<dbReference type="SFLD" id="SFLDG01125">
    <property type="entry name" value="C1.1:_Acid_Phosphatase_Like"/>
    <property type="match status" value="1"/>
</dbReference>
<dbReference type="RefSeq" id="WP_255135635.1">
    <property type="nucleotide sequence ID" value="NZ_JANDBC010000003.1"/>
</dbReference>
<dbReference type="SFLD" id="SFLDS00003">
    <property type="entry name" value="Haloacid_Dehalogenase"/>
    <property type="match status" value="1"/>
</dbReference>
<dbReference type="Pfam" id="PF03767">
    <property type="entry name" value="Acid_phosphat_B"/>
    <property type="match status" value="1"/>
</dbReference>
<dbReference type="EMBL" id="JANDBC010000003">
    <property type="protein sequence ID" value="MCP9292737.1"/>
    <property type="molecule type" value="Genomic_DNA"/>
</dbReference>
<dbReference type="NCBIfam" id="TIGR01533">
    <property type="entry name" value="lipo_e_P4"/>
    <property type="match status" value="1"/>
</dbReference>
<evidence type="ECO:0000256" key="2">
    <source>
        <dbReference type="SAM" id="SignalP"/>
    </source>
</evidence>
<dbReference type="Proteomes" id="UP001139125">
    <property type="component" value="Unassembled WGS sequence"/>
</dbReference>
<accession>A0A9X2RH06</accession>
<sequence>MHYLKHALILSAFFLASCSTVQQSTINDDPTTQATLWVQNAAEYDAIAMQTYATAMRTLPLPLEDSFWTASLNQEEDDNFMSLPPAIIMDVDETVLDNSPFQARMIKQEKDFNIEDWNAWCKEAKAEAVPGAVEFANYAADRGVTIFYITNRDYEVEEATRKNLIEEGFPVSNSIDNIMTNGEEPGWNSSKTERRQQVEENYRVVMVIGDDLNDFLPAKGITQKKRAGLVQENSDWFGRRWFILPNPVYGSWEQALFDFEDGLSESERKTILQKRLNSKN</sequence>
<dbReference type="InterPro" id="IPR023214">
    <property type="entry name" value="HAD_sf"/>
</dbReference>
<feature type="signal peptide" evidence="2">
    <location>
        <begin position="1"/>
        <end position="23"/>
    </location>
</feature>
<dbReference type="InterPro" id="IPR005519">
    <property type="entry name" value="Acid_phosphat_B-like"/>
</dbReference>
<dbReference type="InterPro" id="IPR036412">
    <property type="entry name" value="HAD-like_sf"/>
</dbReference>
<dbReference type="Gene3D" id="3.40.50.1000">
    <property type="entry name" value="HAD superfamily/HAD-like"/>
    <property type="match status" value="1"/>
</dbReference>
<protein>
    <submittedName>
        <fullName evidence="3">5'-nucleotidase, lipoprotein e(P4) family</fullName>
    </submittedName>
</protein>
<dbReference type="PANTHER" id="PTHR31284">
    <property type="entry name" value="ACID PHOSPHATASE-LIKE PROTEIN"/>
    <property type="match status" value="1"/>
</dbReference>
<dbReference type="PIRSF" id="PIRSF019271">
    <property type="entry name" value="Acid_Ptase_C"/>
    <property type="match status" value="1"/>
</dbReference>
<feature type="chain" id="PRO_5040758153" evidence="2">
    <location>
        <begin position="24"/>
        <end position="280"/>
    </location>
</feature>
<evidence type="ECO:0000313" key="3">
    <source>
        <dbReference type="EMBL" id="MCP9292737.1"/>
    </source>
</evidence>
<comment type="caution">
    <text evidence="3">The sequence shown here is derived from an EMBL/GenBank/DDBJ whole genome shotgun (WGS) entry which is preliminary data.</text>
</comment>
<name>A0A9X2RH06_9BACT</name>
<keyword evidence="3" id="KW-0449">Lipoprotein</keyword>